<dbReference type="HOGENOM" id="CLU_019824_4_1_4"/>
<dbReference type="EMBL" id="CP001965">
    <property type="protein sequence ID" value="ADE11054.1"/>
    <property type="molecule type" value="Genomic_DNA"/>
</dbReference>
<dbReference type="GO" id="GO:0005886">
    <property type="term" value="C:plasma membrane"/>
    <property type="evidence" value="ECO:0007669"/>
    <property type="project" value="UniProtKB-SubCell"/>
</dbReference>
<dbReference type="eggNOG" id="COG1593">
    <property type="taxonomic scope" value="Bacteria"/>
</dbReference>
<evidence type="ECO:0000259" key="8">
    <source>
        <dbReference type="Pfam" id="PF06808"/>
    </source>
</evidence>
<keyword evidence="10" id="KW-1185">Reference proteome</keyword>
<comment type="function">
    <text evidence="7">Part of the tripartite ATP-independent periplasmic (TRAP) transport system.</text>
</comment>
<dbReference type="PANTHER" id="PTHR33362:SF5">
    <property type="entry name" value="C4-DICARBOXYLATE TRAP TRANSPORTER LARGE PERMEASE PROTEIN DCTM"/>
    <property type="match status" value="1"/>
</dbReference>
<keyword evidence="4 7" id="KW-0812">Transmembrane</keyword>
<evidence type="ECO:0000256" key="7">
    <source>
        <dbReference type="RuleBase" id="RU369079"/>
    </source>
</evidence>
<dbReference type="AlphaFoldDB" id="D5CPB3"/>
<feature type="transmembrane region" description="Helical" evidence="7">
    <location>
        <begin position="310"/>
        <end position="331"/>
    </location>
</feature>
<evidence type="ECO:0000256" key="1">
    <source>
        <dbReference type="ARBA" id="ARBA00004429"/>
    </source>
</evidence>
<feature type="transmembrane region" description="Helical" evidence="7">
    <location>
        <begin position="90"/>
        <end position="122"/>
    </location>
</feature>
<evidence type="ECO:0000256" key="2">
    <source>
        <dbReference type="ARBA" id="ARBA00022475"/>
    </source>
</evidence>
<feature type="transmembrane region" description="Helical" evidence="7">
    <location>
        <begin position="134"/>
        <end position="161"/>
    </location>
</feature>
<dbReference type="OrthoDB" id="9777699at2"/>
<dbReference type="STRING" id="580332.Slit_0815"/>
<keyword evidence="6 7" id="KW-0472">Membrane</keyword>
<comment type="subunit">
    <text evidence="7">The complex comprises the extracytoplasmic solute receptor protein and the two transmembrane proteins.</text>
</comment>
<name>D5CPB3_SIDLE</name>
<dbReference type="KEGG" id="slt:Slit_0815"/>
<gene>
    <name evidence="9" type="ordered locus">Slit_0815</name>
</gene>
<dbReference type="PIRSF" id="PIRSF006066">
    <property type="entry name" value="HI0050"/>
    <property type="match status" value="1"/>
</dbReference>
<keyword evidence="5 7" id="KW-1133">Transmembrane helix</keyword>
<proteinExistence type="inferred from homology"/>
<feature type="domain" description="TRAP C4-dicarboxylate transport system permease DctM subunit" evidence="8">
    <location>
        <begin position="9"/>
        <end position="421"/>
    </location>
</feature>
<organism evidence="9 10">
    <name type="scientific">Sideroxydans lithotrophicus (strain ES-1)</name>
    <dbReference type="NCBI Taxonomy" id="580332"/>
    <lineage>
        <taxon>Bacteria</taxon>
        <taxon>Pseudomonadati</taxon>
        <taxon>Pseudomonadota</taxon>
        <taxon>Betaproteobacteria</taxon>
        <taxon>Nitrosomonadales</taxon>
        <taxon>Gallionellaceae</taxon>
        <taxon>Sideroxydans</taxon>
    </lineage>
</organism>
<keyword evidence="7" id="KW-0813">Transport</keyword>
<evidence type="ECO:0000256" key="6">
    <source>
        <dbReference type="ARBA" id="ARBA00023136"/>
    </source>
</evidence>
<comment type="similarity">
    <text evidence="7">Belongs to the TRAP transporter large permease family.</text>
</comment>
<keyword evidence="3 7" id="KW-0997">Cell inner membrane</keyword>
<evidence type="ECO:0000256" key="5">
    <source>
        <dbReference type="ARBA" id="ARBA00022989"/>
    </source>
</evidence>
<reference evidence="9 10" key="1">
    <citation type="submission" date="2010-03" db="EMBL/GenBank/DDBJ databases">
        <title>Complete sequence of Sideroxydans lithotrophicus ES-1.</title>
        <authorList>
            <consortium name="US DOE Joint Genome Institute"/>
            <person name="Lucas S."/>
            <person name="Copeland A."/>
            <person name="Lapidus A."/>
            <person name="Cheng J.-F."/>
            <person name="Bruce D."/>
            <person name="Goodwin L."/>
            <person name="Pitluck S."/>
            <person name="Munk A.C."/>
            <person name="Detter J.C."/>
            <person name="Han C."/>
            <person name="Tapia R."/>
            <person name="Larimer F."/>
            <person name="Land M."/>
            <person name="Hauser L."/>
            <person name="Kyrpides N."/>
            <person name="Ivanova N."/>
            <person name="Emerson D."/>
            <person name="Woyke T."/>
        </authorList>
    </citation>
    <scope>NUCLEOTIDE SEQUENCE [LARGE SCALE GENOMIC DNA]</scope>
    <source>
        <strain evidence="9 10">ES-1</strain>
    </source>
</reference>
<feature type="transmembrane region" description="Helical" evidence="7">
    <location>
        <begin position="395"/>
        <end position="418"/>
    </location>
</feature>
<dbReference type="InterPro" id="IPR004681">
    <property type="entry name" value="TRAP_DctM"/>
</dbReference>
<feature type="transmembrane region" description="Helical" evidence="7">
    <location>
        <begin position="46"/>
        <end position="69"/>
    </location>
</feature>
<evidence type="ECO:0000313" key="9">
    <source>
        <dbReference type="EMBL" id="ADE11054.1"/>
    </source>
</evidence>
<feature type="transmembrane region" description="Helical" evidence="7">
    <location>
        <begin position="276"/>
        <end position="298"/>
    </location>
</feature>
<dbReference type="PANTHER" id="PTHR33362">
    <property type="entry name" value="SIALIC ACID TRAP TRANSPORTER PERMEASE PROTEIN SIAT-RELATED"/>
    <property type="match status" value="1"/>
</dbReference>
<feature type="transmembrane region" description="Helical" evidence="7">
    <location>
        <begin position="363"/>
        <end position="388"/>
    </location>
</feature>
<comment type="subcellular location">
    <subcellularLocation>
        <location evidence="1 7">Cell inner membrane</location>
        <topology evidence="1 7">Multi-pass membrane protein</topology>
    </subcellularLocation>
</comment>
<dbReference type="Proteomes" id="UP000001625">
    <property type="component" value="Chromosome"/>
</dbReference>
<comment type="caution">
    <text evidence="7">Lacks conserved residue(s) required for the propagation of feature annotation.</text>
</comment>
<dbReference type="GO" id="GO:0022857">
    <property type="term" value="F:transmembrane transporter activity"/>
    <property type="evidence" value="ECO:0007669"/>
    <property type="project" value="UniProtKB-UniRule"/>
</dbReference>
<protein>
    <recommendedName>
        <fullName evidence="7">TRAP transporter large permease protein</fullName>
    </recommendedName>
</protein>
<dbReference type="RefSeq" id="WP_013028952.1">
    <property type="nucleotide sequence ID" value="NC_013959.1"/>
</dbReference>
<dbReference type="Pfam" id="PF06808">
    <property type="entry name" value="DctM"/>
    <property type="match status" value="1"/>
</dbReference>
<feature type="transmembrane region" description="Helical" evidence="7">
    <location>
        <begin position="338"/>
        <end position="357"/>
    </location>
</feature>
<dbReference type="InterPro" id="IPR010656">
    <property type="entry name" value="DctM"/>
</dbReference>
<feature type="transmembrane region" description="Helical" evidence="7">
    <location>
        <begin position="173"/>
        <end position="197"/>
    </location>
</feature>
<dbReference type="NCBIfam" id="TIGR00786">
    <property type="entry name" value="dctM"/>
    <property type="match status" value="1"/>
</dbReference>
<keyword evidence="2" id="KW-1003">Cell membrane</keyword>
<evidence type="ECO:0000256" key="3">
    <source>
        <dbReference type="ARBA" id="ARBA00022519"/>
    </source>
</evidence>
<sequence length="428" mass="46249" precursor="true">MTMALIGIALIAMVLFGAPLFAVIAASVLVNFAREDVDLTVVIIEIYRLAEMPVLLAIPLFTFAGYLLAESQAPQRLVRITNVFFGWMPGGLAAVALVICAMFTAFTGASGVTIVALGGMLYPALKQAGYSERYSLGLVTTSGSIGLLFAPSLPLILYGVVAQQLNIGVPVSISDLFLAGILPGFLIVFLLALYGLWQRRGAQVALAPFSGREALAALREAGWELPLPFIVLGGIYSGYFAVSEAAAVTAIYVFIVEVLIRREITFTNLPKIMRESMVLVGAILIVLGMSLASTNYLLDAEVPTKLFSFIRSHVDSAFSFLLLLNLFLLALGMMLDIFSALVIMVPLILPIAVGYGINPVHLGIIFLANMEIAYLMPPMGMNLFIAMYRFDRPMLAIFSAVLPFVAILLLSVLIITYWPELSLALIKH</sequence>
<accession>D5CPB3</accession>
<evidence type="ECO:0000313" key="10">
    <source>
        <dbReference type="Proteomes" id="UP000001625"/>
    </source>
</evidence>
<evidence type="ECO:0000256" key="4">
    <source>
        <dbReference type="ARBA" id="ARBA00022692"/>
    </source>
</evidence>
<feature type="transmembrane region" description="Helical" evidence="7">
    <location>
        <begin position="229"/>
        <end position="255"/>
    </location>
</feature>